<dbReference type="OrthoDB" id="3497702at2759"/>
<evidence type="ECO:0000313" key="3">
    <source>
        <dbReference type="Proteomes" id="UP000800200"/>
    </source>
</evidence>
<proteinExistence type="predicted"/>
<protein>
    <submittedName>
        <fullName evidence="2">Uncharacterized protein</fullName>
    </submittedName>
</protein>
<sequence length="246" mass="26112">MKIAPSAILVTAALASAAHSTSSTYKLRIDPSNNTDISGKFLALKNSGTSEPNPLGVWGTDRMAREPYQFTMTPAADARFFAISGPGKDTDLVVYGDKVIMGLQDAKKGGKIELKPNEAIYSDKWMFRGNLLIHAQDFNSSWNPDPHGGPGSWRACKGDSVNDYQIYWYDGMSPLPIENCESVQLEAVEASSPSGIFISGAPSPTGVTNASSTSTASPLPFEGSASRATKATGLVGVLFGVFAFFS</sequence>
<organism evidence="2 3">
    <name type="scientific">Zopfia rhizophila CBS 207.26</name>
    <dbReference type="NCBI Taxonomy" id="1314779"/>
    <lineage>
        <taxon>Eukaryota</taxon>
        <taxon>Fungi</taxon>
        <taxon>Dikarya</taxon>
        <taxon>Ascomycota</taxon>
        <taxon>Pezizomycotina</taxon>
        <taxon>Dothideomycetes</taxon>
        <taxon>Dothideomycetes incertae sedis</taxon>
        <taxon>Zopfiaceae</taxon>
        <taxon>Zopfia</taxon>
    </lineage>
</organism>
<gene>
    <name evidence="2" type="ORF">K469DRAFT_682451</name>
</gene>
<feature type="signal peptide" evidence="1">
    <location>
        <begin position="1"/>
        <end position="20"/>
    </location>
</feature>
<accession>A0A6A6EGD1</accession>
<feature type="chain" id="PRO_5025548030" evidence="1">
    <location>
        <begin position="21"/>
        <end position="246"/>
    </location>
</feature>
<name>A0A6A6EGD1_9PEZI</name>
<dbReference type="Proteomes" id="UP000800200">
    <property type="component" value="Unassembled WGS sequence"/>
</dbReference>
<keyword evidence="1" id="KW-0732">Signal</keyword>
<evidence type="ECO:0000256" key="1">
    <source>
        <dbReference type="SAM" id="SignalP"/>
    </source>
</evidence>
<evidence type="ECO:0000313" key="2">
    <source>
        <dbReference type="EMBL" id="KAF2190353.1"/>
    </source>
</evidence>
<dbReference type="EMBL" id="ML994619">
    <property type="protein sequence ID" value="KAF2190353.1"/>
    <property type="molecule type" value="Genomic_DNA"/>
</dbReference>
<keyword evidence="3" id="KW-1185">Reference proteome</keyword>
<dbReference type="AlphaFoldDB" id="A0A6A6EGD1"/>
<reference evidence="2" key="1">
    <citation type="journal article" date="2020" name="Stud. Mycol.">
        <title>101 Dothideomycetes genomes: a test case for predicting lifestyles and emergence of pathogens.</title>
        <authorList>
            <person name="Haridas S."/>
            <person name="Albert R."/>
            <person name="Binder M."/>
            <person name="Bloem J."/>
            <person name="Labutti K."/>
            <person name="Salamov A."/>
            <person name="Andreopoulos B."/>
            <person name="Baker S."/>
            <person name="Barry K."/>
            <person name="Bills G."/>
            <person name="Bluhm B."/>
            <person name="Cannon C."/>
            <person name="Castanera R."/>
            <person name="Culley D."/>
            <person name="Daum C."/>
            <person name="Ezra D."/>
            <person name="Gonzalez J."/>
            <person name="Henrissat B."/>
            <person name="Kuo A."/>
            <person name="Liang C."/>
            <person name="Lipzen A."/>
            <person name="Lutzoni F."/>
            <person name="Magnuson J."/>
            <person name="Mondo S."/>
            <person name="Nolan M."/>
            <person name="Ohm R."/>
            <person name="Pangilinan J."/>
            <person name="Park H.-J."/>
            <person name="Ramirez L."/>
            <person name="Alfaro M."/>
            <person name="Sun H."/>
            <person name="Tritt A."/>
            <person name="Yoshinaga Y."/>
            <person name="Zwiers L.-H."/>
            <person name="Turgeon B."/>
            <person name="Goodwin S."/>
            <person name="Spatafora J."/>
            <person name="Crous P."/>
            <person name="Grigoriev I."/>
        </authorList>
    </citation>
    <scope>NUCLEOTIDE SEQUENCE</scope>
    <source>
        <strain evidence="2">CBS 207.26</strain>
    </source>
</reference>